<feature type="region of interest" description="Disordered" evidence="1">
    <location>
        <begin position="248"/>
        <end position="278"/>
    </location>
</feature>
<dbReference type="GO" id="GO:0030277">
    <property type="term" value="P:maintenance of gastrointestinal epithelium"/>
    <property type="evidence" value="ECO:0007669"/>
    <property type="project" value="TreeGrafter"/>
</dbReference>
<feature type="compositionally biased region" description="Basic and acidic residues" evidence="1">
    <location>
        <begin position="1236"/>
        <end position="1259"/>
    </location>
</feature>
<feature type="region of interest" description="Disordered" evidence="1">
    <location>
        <begin position="1009"/>
        <end position="1214"/>
    </location>
</feature>
<dbReference type="Pfam" id="PF15262">
    <property type="entry name" value="DUF4592"/>
    <property type="match status" value="1"/>
</dbReference>
<comment type="caution">
    <text evidence="3">The sequence shown here is derived from an EMBL/GenBank/DDBJ whole genome shotgun (WGS) entry which is preliminary data.</text>
</comment>
<name>A0A8J6K8U6_ELECQ</name>
<dbReference type="OrthoDB" id="9905722at2759"/>
<feature type="compositionally biased region" description="Polar residues" evidence="1">
    <location>
        <begin position="1070"/>
        <end position="1085"/>
    </location>
</feature>
<reference evidence="3" key="1">
    <citation type="thesis" date="2020" institute="ProQuest LLC" country="789 East Eisenhower Parkway, Ann Arbor, MI, USA">
        <title>Comparative Genomics and Chromosome Evolution.</title>
        <authorList>
            <person name="Mudd A.B."/>
        </authorList>
    </citation>
    <scope>NUCLEOTIDE SEQUENCE</scope>
    <source>
        <strain evidence="3">HN-11 Male</strain>
        <tissue evidence="3">Kidney and liver</tissue>
    </source>
</reference>
<feature type="compositionally biased region" description="Basic and acidic residues" evidence="1">
    <location>
        <begin position="365"/>
        <end position="463"/>
    </location>
</feature>
<evidence type="ECO:0000259" key="2">
    <source>
        <dbReference type="Pfam" id="PF15262"/>
    </source>
</evidence>
<evidence type="ECO:0000313" key="3">
    <source>
        <dbReference type="EMBL" id="KAG9479794.1"/>
    </source>
</evidence>
<feature type="region of interest" description="Disordered" evidence="1">
    <location>
        <begin position="291"/>
        <end position="478"/>
    </location>
</feature>
<gene>
    <name evidence="3" type="ORF">GDO78_011699</name>
</gene>
<feature type="compositionally biased region" description="Basic and acidic residues" evidence="1">
    <location>
        <begin position="1184"/>
        <end position="1214"/>
    </location>
</feature>
<feature type="compositionally biased region" description="Polar residues" evidence="1">
    <location>
        <begin position="25"/>
        <end position="44"/>
    </location>
</feature>
<dbReference type="InterPro" id="IPR028030">
    <property type="entry name" value="DUF4592"/>
</dbReference>
<dbReference type="EMBL" id="WNTK01000007">
    <property type="protein sequence ID" value="KAG9479794.1"/>
    <property type="molecule type" value="Genomic_DNA"/>
</dbReference>
<feature type="region of interest" description="Disordered" evidence="1">
    <location>
        <begin position="540"/>
        <end position="562"/>
    </location>
</feature>
<evidence type="ECO:0000313" key="4">
    <source>
        <dbReference type="Proteomes" id="UP000770717"/>
    </source>
</evidence>
<feature type="compositionally biased region" description="Basic and acidic residues" evidence="1">
    <location>
        <begin position="625"/>
        <end position="636"/>
    </location>
</feature>
<dbReference type="Proteomes" id="UP000770717">
    <property type="component" value="Unassembled WGS sequence"/>
</dbReference>
<feature type="compositionally biased region" description="Basic and acidic residues" evidence="1">
    <location>
        <begin position="648"/>
        <end position="670"/>
    </location>
</feature>
<feature type="region of interest" description="Disordered" evidence="1">
    <location>
        <begin position="828"/>
        <end position="859"/>
    </location>
</feature>
<organism evidence="3 4">
    <name type="scientific">Eleutherodactylus coqui</name>
    <name type="common">Puerto Rican coqui</name>
    <dbReference type="NCBI Taxonomy" id="57060"/>
    <lineage>
        <taxon>Eukaryota</taxon>
        <taxon>Metazoa</taxon>
        <taxon>Chordata</taxon>
        <taxon>Craniata</taxon>
        <taxon>Vertebrata</taxon>
        <taxon>Euteleostomi</taxon>
        <taxon>Amphibia</taxon>
        <taxon>Batrachia</taxon>
        <taxon>Anura</taxon>
        <taxon>Neobatrachia</taxon>
        <taxon>Hyloidea</taxon>
        <taxon>Eleutherodactylidae</taxon>
        <taxon>Eleutherodactylinae</taxon>
        <taxon>Eleutherodactylus</taxon>
        <taxon>Eleutherodactylus</taxon>
    </lineage>
</organism>
<evidence type="ECO:0000256" key="1">
    <source>
        <dbReference type="SAM" id="MobiDB-lite"/>
    </source>
</evidence>
<feature type="compositionally biased region" description="Basic and acidic residues" evidence="1">
    <location>
        <begin position="828"/>
        <end position="857"/>
    </location>
</feature>
<sequence>MGTRAFSHDSIFIPDGQVEDEQETHATSQNQNVGKVKSLQQQLGKNIRFGQPPPGSSPLKRMQDLEATPEKMEEKQNSTMDSLGERDVGFLSSGSKITGSPSSHGPRNVPQPEHKTEEKVTPVKTSRTKRPSGTIETINLDAVPRSAACLDNSAAKHKLSVKPKNQRVSKKHRGMSQVIIEDNEHETGLNVHRSLNKAMYHSMDVSNQDTIVSNYFERKALGLQIPEYTQVIRGQYDGKKDWEARNEESITCKSEESGEMDKEKKLEADKRKTEEEQRRQEIIKNIELDRLQHKIREQKENEIKEQRRREEDRKLRAEQILKELEEHRRQDEQRQREQEEQKRLKLAEEQKTCELEQQRALQQAEEQKKKEREQEMEKQKALQEAEEQKRHEAEKQKALQAAEEQKLREIEEKRAAQEAEEENKRKLEEQRNLKMAEEQNKRELEQQKALKVAEEEKNREMEQQKAMQIAEEQNKRELEQQKAIQIAEEQRKRELDQQKALKIAEEQRKREQEHQKALQIALEQRKYEIEQQKALQIEEEQKRRELELQRTSQKTEDLKKQEVDLQTSNLVEEKKRCDLEELKAHNNAEEQKGLAVEDQKALQLAEEKKLVQHEEPLQKGEPINEDVKNVVEERQSSQDQESSIIEKYLPEKPKTEEGGKEADVDLKQRQSNEELRWKELDQRQRPFTFKVTSGEKQIIFEKVNLSPVTLKEQPACPETPDPKETKSNTSSHALPSSQCIPHTAILVTGAQLCGTAVNLNQIKDTACKTLLGLTEERKLDIAETKNERDNVNTKYIGSKTKYTSETLENQSFMAEWASIRSKMLNKSENVDMPEKPKSDPRVSSDDSTGKGRSESHNVLRKTMSANAKFSITPAWQKFPETSKTIEFSNETSVIQSSKECIGTVLPDNAAQGRLTEQALNVQDVAANKMKKQVTIEDGAEGCIFSKDLPSFLVPNPPQSPRRGHLESQASLNALMTSSTRKTDKLLQSAEEKMAPFGVKLRRTHYSLRFHSDPQNEQKRKKRYSAGDSFEGIPTPFTAGDETEIRTLPNKELSPSPTKLKKESAVKVVLDTSNTSSENLHGTQISPVIPGTSPHLSSPNKDRAAPKSPIIQKPSLAPKPSSPTPPSSPLSKLSKMDVNDPHGDRLGKSEQGSITEDVKVSAALPSTKQSEGLEYDKANLPSIPWREKPEKRPERTGRDRPVLQSRHSLDGTRLMEKVESAQPLWITLALQKQKGFREQQASREERRQAREAKQADKLAKENTSSVQVGEYRSRSGSLQKPLPQEEKKCETVVTRLQRREQLQKSNTLPTSVTVEITETVPVTHSKDLPKRFSSPDATPVSSEPAWLALAKRKSKAWSDCPQIIK</sequence>
<accession>A0A8J6K8U6</accession>
<feature type="region of interest" description="Disordered" evidence="1">
    <location>
        <begin position="1"/>
        <end position="131"/>
    </location>
</feature>
<feature type="compositionally biased region" description="Low complexity" evidence="1">
    <location>
        <begin position="637"/>
        <end position="646"/>
    </location>
</feature>
<protein>
    <recommendedName>
        <fullName evidence="2">DUF4592 domain-containing protein</fullName>
    </recommendedName>
</protein>
<dbReference type="PANTHER" id="PTHR47574">
    <property type="entry name" value="CANCER-RELATED REGULATOR OF ACTIN DYNAMICS"/>
    <property type="match status" value="1"/>
</dbReference>
<proteinExistence type="predicted"/>
<feature type="compositionally biased region" description="Low complexity" evidence="1">
    <location>
        <begin position="92"/>
        <end position="103"/>
    </location>
</feature>
<keyword evidence="4" id="KW-1185">Reference proteome</keyword>
<feature type="compositionally biased region" description="Basic and acidic residues" evidence="1">
    <location>
        <begin position="291"/>
        <end position="357"/>
    </location>
</feature>
<dbReference type="InterPro" id="IPR052853">
    <property type="entry name" value="Actin_dynamics_regulator"/>
</dbReference>
<dbReference type="GO" id="GO:2000813">
    <property type="term" value="P:negative regulation of barbed-end actin filament capping"/>
    <property type="evidence" value="ECO:0007669"/>
    <property type="project" value="TreeGrafter"/>
</dbReference>
<feature type="domain" description="DUF4592" evidence="2">
    <location>
        <begin position="45"/>
        <end position="171"/>
    </location>
</feature>
<feature type="compositionally biased region" description="Basic and acidic residues" evidence="1">
    <location>
        <begin position="1133"/>
        <end position="1147"/>
    </location>
</feature>
<feature type="region of interest" description="Disordered" evidence="1">
    <location>
        <begin position="611"/>
        <end position="670"/>
    </location>
</feature>
<dbReference type="PANTHER" id="PTHR47574:SF3">
    <property type="entry name" value="CAPPING PROTEIN-INHIBITING REGULATOR OF ACTIN DYNAMICS"/>
    <property type="match status" value="1"/>
</dbReference>
<feature type="compositionally biased region" description="Basic and acidic residues" evidence="1">
    <location>
        <begin position="61"/>
        <end position="76"/>
    </location>
</feature>
<feature type="region of interest" description="Disordered" evidence="1">
    <location>
        <begin position="712"/>
        <end position="735"/>
    </location>
</feature>
<feature type="compositionally biased region" description="Basic and acidic residues" evidence="1">
    <location>
        <begin position="112"/>
        <end position="121"/>
    </location>
</feature>
<feature type="region of interest" description="Disordered" evidence="1">
    <location>
        <begin position="1236"/>
        <end position="1287"/>
    </location>
</feature>